<proteinExistence type="predicted"/>
<reference evidence="1" key="1">
    <citation type="submission" date="2020-10" db="EMBL/GenBank/DDBJ databases">
        <title>De novo genome project of the cellulose decomposer Thermobifida halotolerans type strain.</title>
        <authorList>
            <person name="Nagy I."/>
            <person name="Horvath B."/>
            <person name="Kukolya J."/>
            <person name="Nagy I."/>
            <person name="Orsini M."/>
        </authorList>
    </citation>
    <scope>NUCLEOTIDE SEQUENCE</scope>
    <source>
        <strain evidence="1">DSM 44931</strain>
    </source>
</reference>
<sequence length="59" mass="6871">MPRRRVVERTFAWPGEYRRTAEDHEYLAAHSESVLHLAMSLTLPHRMARAPPCPFPNTL</sequence>
<evidence type="ECO:0000313" key="2">
    <source>
        <dbReference type="Proteomes" id="UP000265719"/>
    </source>
</evidence>
<dbReference type="KEGG" id="thao:NI17_009215"/>
<dbReference type="AlphaFoldDB" id="A0AA97M5S5"/>
<protein>
    <submittedName>
        <fullName evidence="1">Transposase</fullName>
    </submittedName>
</protein>
<name>A0AA97M5S5_9ACTN</name>
<evidence type="ECO:0000313" key="1">
    <source>
        <dbReference type="EMBL" id="UOE21287.1"/>
    </source>
</evidence>
<dbReference type="Proteomes" id="UP000265719">
    <property type="component" value="Chromosome"/>
</dbReference>
<dbReference type="RefSeq" id="WP_199860047.1">
    <property type="nucleotide sequence ID" value="NZ_CP063196.1"/>
</dbReference>
<keyword evidence="2" id="KW-1185">Reference proteome</keyword>
<gene>
    <name evidence="1" type="ORF">NI17_009215</name>
</gene>
<dbReference type="EMBL" id="CP063196">
    <property type="protein sequence ID" value="UOE21287.1"/>
    <property type="molecule type" value="Genomic_DNA"/>
</dbReference>
<accession>A0AA97M5S5</accession>
<organism evidence="1 2">
    <name type="scientific">Thermobifida halotolerans</name>
    <dbReference type="NCBI Taxonomy" id="483545"/>
    <lineage>
        <taxon>Bacteria</taxon>
        <taxon>Bacillati</taxon>
        <taxon>Actinomycetota</taxon>
        <taxon>Actinomycetes</taxon>
        <taxon>Streptosporangiales</taxon>
        <taxon>Nocardiopsidaceae</taxon>
        <taxon>Thermobifida</taxon>
    </lineage>
</organism>